<accession>A0A453N432</accession>
<reference evidence="2" key="5">
    <citation type="journal article" date="2021" name="G3 (Bethesda)">
        <title>Aegilops tauschii genome assembly Aet v5.0 features greater sequence contiguity and improved annotation.</title>
        <authorList>
            <person name="Wang L."/>
            <person name="Zhu T."/>
            <person name="Rodriguez J.C."/>
            <person name="Deal K.R."/>
            <person name="Dubcovsky J."/>
            <person name="McGuire P.E."/>
            <person name="Lux T."/>
            <person name="Spannagl M."/>
            <person name="Mayer K.F.X."/>
            <person name="Baldrich P."/>
            <person name="Meyers B.C."/>
            <person name="Huo N."/>
            <person name="Gu Y.Q."/>
            <person name="Zhou H."/>
            <person name="Devos K.M."/>
            <person name="Bennetzen J.L."/>
            <person name="Unver T."/>
            <person name="Budak H."/>
            <person name="Gulick P.J."/>
            <person name="Galiba G."/>
            <person name="Kalapos B."/>
            <person name="Nelson D.R."/>
            <person name="Li P."/>
            <person name="You F.M."/>
            <person name="Luo M.C."/>
            <person name="Dvorak J."/>
        </authorList>
    </citation>
    <scope>NUCLEOTIDE SEQUENCE [LARGE SCALE GENOMIC DNA]</scope>
    <source>
        <strain evidence="2">cv. AL8/78</strain>
    </source>
</reference>
<keyword evidence="1" id="KW-0472">Membrane</keyword>
<feature type="transmembrane region" description="Helical" evidence="1">
    <location>
        <begin position="66"/>
        <end position="89"/>
    </location>
</feature>
<keyword evidence="1" id="KW-0812">Transmembrane</keyword>
<sequence>MTNNIDDGYLWYMKDNTRSQSYITEWHPRLTTSFMCGCASIQPEIKTSSCPLSKTGLTRWLNMKDILVKISLTALIITGEQLLHLLILFHSSWRM</sequence>
<dbReference type="EnsemblPlants" id="AET6Gv20223700.10">
    <property type="protein sequence ID" value="AET6Gv20223700.10"/>
    <property type="gene ID" value="AET6Gv20223700"/>
</dbReference>
<dbReference type="Gramene" id="AET6Gv20223700.16">
    <property type="protein sequence ID" value="AET6Gv20223700.16"/>
    <property type="gene ID" value="AET6Gv20223700"/>
</dbReference>
<evidence type="ECO:0000313" key="3">
    <source>
        <dbReference type="Proteomes" id="UP000015105"/>
    </source>
</evidence>
<dbReference type="AlphaFoldDB" id="A0A453N432"/>
<dbReference type="Proteomes" id="UP000015105">
    <property type="component" value="Chromosome 6D"/>
</dbReference>
<evidence type="ECO:0000313" key="2">
    <source>
        <dbReference type="EnsemblPlants" id="AET6Gv20223700.10"/>
    </source>
</evidence>
<dbReference type="EnsemblPlants" id="AET6Gv20223700.16">
    <property type="protein sequence ID" value="AET6Gv20223700.16"/>
    <property type="gene ID" value="AET6Gv20223700"/>
</dbReference>
<name>A0A453N432_AEGTS</name>
<reference evidence="3" key="2">
    <citation type="journal article" date="2017" name="Nat. Plants">
        <title>The Aegilops tauschii genome reveals multiple impacts of transposons.</title>
        <authorList>
            <person name="Zhao G."/>
            <person name="Zou C."/>
            <person name="Li K."/>
            <person name="Wang K."/>
            <person name="Li T."/>
            <person name="Gao L."/>
            <person name="Zhang X."/>
            <person name="Wang H."/>
            <person name="Yang Z."/>
            <person name="Liu X."/>
            <person name="Jiang W."/>
            <person name="Mao L."/>
            <person name="Kong X."/>
            <person name="Jiao Y."/>
            <person name="Jia J."/>
        </authorList>
    </citation>
    <scope>NUCLEOTIDE SEQUENCE [LARGE SCALE GENOMIC DNA]</scope>
    <source>
        <strain evidence="3">cv. AL8/78</strain>
    </source>
</reference>
<organism evidence="2 3">
    <name type="scientific">Aegilops tauschii subsp. strangulata</name>
    <name type="common">Goatgrass</name>
    <dbReference type="NCBI Taxonomy" id="200361"/>
    <lineage>
        <taxon>Eukaryota</taxon>
        <taxon>Viridiplantae</taxon>
        <taxon>Streptophyta</taxon>
        <taxon>Embryophyta</taxon>
        <taxon>Tracheophyta</taxon>
        <taxon>Spermatophyta</taxon>
        <taxon>Magnoliopsida</taxon>
        <taxon>Liliopsida</taxon>
        <taxon>Poales</taxon>
        <taxon>Poaceae</taxon>
        <taxon>BOP clade</taxon>
        <taxon>Pooideae</taxon>
        <taxon>Triticodae</taxon>
        <taxon>Triticeae</taxon>
        <taxon>Triticinae</taxon>
        <taxon>Aegilops</taxon>
    </lineage>
</organism>
<keyword evidence="1" id="KW-1133">Transmembrane helix</keyword>
<protein>
    <submittedName>
        <fullName evidence="2">Uncharacterized protein</fullName>
    </submittedName>
</protein>
<dbReference type="Gramene" id="AET6Gv20223700.12">
    <property type="protein sequence ID" value="AET6Gv20223700.12"/>
    <property type="gene ID" value="AET6Gv20223700"/>
</dbReference>
<reference evidence="2" key="3">
    <citation type="journal article" date="2017" name="Nature">
        <title>Genome sequence of the progenitor of the wheat D genome Aegilops tauschii.</title>
        <authorList>
            <person name="Luo M.C."/>
            <person name="Gu Y.Q."/>
            <person name="Puiu D."/>
            <person name="Wang H."/>
            <person name="Twardziok S.O."/>
            <person name="Deal K.R."/>
            <person name="Huo N."/>
            <person name="Zhu T."/>
            <person name="Wang L."/>
            <person name="Wang Y."/>
            <person name="McGuire P.E."/>
            <person name="Liu S."/>
            <person name="Long H."/>
            <person name="Ramasamy R.K."/>
            <person name="Rodriguez J.C."/>
            <person name="Van S.L."/>
            <person name="Yuan L."/>
            <person name="Wang Z."/>
            <person name="Xia Z."/>
            <person name="Xiao L."/>
            <person name="Anderson O.D."/>
            <person name="Ouyang S."/>
            <person name="Liang Y."/>
            <person name="Zimin A.V."/>
            <person name="Pertea G."/>
            <person name="Qi P."/>
            <person name="Bennetzen J.L."/>
            <person name="Dai X."/>
            <person name="Dawson M.W."/>
            <person name="Muller H.G."/>
            <person name="Kugler K."/>
            <person name="Rivarola-Duarte L."/>
            <person name="Spannagl M."/>
            <person name="Mayer K.F.X."/>
            <person name="Lu F.H."/>
            <person name="Bevan M.W."/>
            <person name="Leroy P."/>
            <person name="Li P."/>
            <person name="You F.M."/>
            <person name="Sun Q."/>
            <person name="Liu Z."/>
            <person name="Lyons E."/>
            <person name="Wicker T."/>
            <person name="Salzberg S.L."/>
            <person name="Devos K.M."/>
            <person name="Dvorak J."/>
        </authorList>
    </citation>
    <scope>NUCLEOTIDE SEQUENCE [LARGE SCALE GENOMIC DNA]</scope>
    <source>
        <strain evidence="2">cv. AL8/78</strain>
    </source>
</reference>
<proteinExistence type="predicted"/>
<reference evidence="2" key="4">
    <citation type="submission" date="2019-03" db="UniProtKB">
        <authorList>
            <consortium name="EnsemblPlants"/>
        </authorList>
    </citation>
    <scope>IDENTIFICATION</scope>
</reference>
<keyword evidence="3" id="KW-1185">Reference proteome</keyword>
<dbReference type="Gramene" id="AET6Gv20223700.10">
    <property type="protein sequence ID" value="AET6Gv20223700.10"/>
    <property type="gene ID" value="AET6Gv20223700"/>
</dbReference>
<evidence type="ECO:0000256" key="1">
    <source>
        <dbReference type="SAM" id="Phobius"/>
    </source>
</evidence>
<reference evidence="3" key="1">
    <citation type="journal article" date="2014" name="Science">
        <title>Ancient hybridizations among the ancestral genomes of bread wheat.</title>
        <authorList>
            <consortium name="International Wheat Genome Sequencing Consortium,"/>
            <person name="Marcussen T."/>
            <person name="Sandve S.R."/>
            <person name="Heier L."/>
            <person name="Spannagl M."/>
            <person name="Pfeifer M."/>
            <person name="Jakobsen K.S."/>
            <person name="Wulff B.B."/>
            <person name="Steuernagel B."/>
            <person name="Mayer K.F."/>
            <person name="Olsen O.A."/>
        </authorList>
    </citation>
    <scope>NUCLEOTIDE SEQUENCE [LARGE SCALE GENOMIC DNA]</scope>
    <source>
        <strain evidence="3">cv. AL8/78</strain>
    </source>
</reference>
<dbReference type="EnsemblPlants" id="AET6Gv20223700.12">
    <property type="protein sequence ID" value="AET6Gv20223700.12"/>
    <property type="gene ID" value="AET6Gv20223700"/>
</dbReference>